<name>A0A329BG34_9BURK</name>
<proteinExistence type="predicted"/>
<reference evidence="1 2" key="1">
    <citation type="submission" date="2018-06" db="EMBL/GenBank/DDBJ databases">
        <title>Genomic Encyclopedia of Type Strains, Phase III (KMG-III): the genomes of soil and plant-associated and newly described type strains.</title>
        <authorList>
            <person name="Whitman W."/>
        </authorList>
    </citation>
    <scope>NUCLEOTIDE SEQUENCE [LARGE SCALE GENOMIC DNA]</scope>
    <source>
        <strain evidence="1 2">LMG 23644</strain>
    </source>
</reference>
<sequence length="90" mass="9808">MIIPTATYNGHELRAYASQQFPPFDDPYAKGARRFSSVVRIDTIPSNEAGARRYSTVFDAASPATFHDAIDLAMQFGKDIVDGKVQAAAL</sequence>
<protein>
    <submittedName>
        <fullName evidence="1">Uncharacterized protein</fullName>
    </submittedName>
</protein>
<comment type="caution">
    <text evidence="1">The sequence shown here is derived from an EMBL/GenBank/DDBJ whole genome shotgun (WGS) entry which is preliminary data.</text>
</comment>
<dbReference type="OrthoDB" id="9010329at2"/>
<organism evidence="1 2">
    <name type="scientific">Paraburkholderia bryophila</name>
    <dbReference type="NCBI Taxonomy" id="420952"/>
    <lineage>
        <taxon>Bacteria</taxon>
        <taxon>Pseudomonadati</taxon>
        <taxon>Pseudomonadota</taxon>
        <taxon>Betaproteobacteria</taxon>
        <taxon>Burkholderiales</taxon>
        <taxon>Burkholderiaceae</taxon>
        <taxon>Paraburkholderia</taxon>
    </lineage>
</organism>
<dbReference type="RefSeq" id="WP_111935906.1">
    <property type="nucleotide sequence ID" value="NZ_CADFFP010000051.1"/>
</dbReference>
<dbReference type="EMBL" id="QLTK01000053">
    <property type="protein sequence ID" value="RAS15809.1"/>
    <property type="molecule type" value="Genomic_DNA"/>
</dbReference>
<dbReference type="Proteomes" id="UP000248918">
    <property type="component" value="Unassembled WGS sequence"/>
</dbReference>
<dbReference type="AlphaFoldDB" id="A0A329BG34"/>
<accession>A0A329BG34</accession>
<gene>
    <name evidence="1" type="ORF">BX591_1538</name>
</gene>
<evidence type="ECO:0000313" key="1">
    <source>
        <dbReference type="EMBL" id="RAS15809.1"/>
    </source>
</evidence>
<evidence type="ECO:0000313" key="2">
    <source>
        <dbReference type="Proteomes" id="UP000248918"/>
    </source>
</evidence>